<dbReference type="EMBL" id="JBBUTF010000006">
    <property type="protein sequence ID" value="MEK8025905.1"/>
    <property type="molecule type" value="Genomic_DNA"/>
</dbReference>
<accession>A0ABU9BA46</accession>
<keyword evidence="2" id="KW-1185">Reference proteome</keyword>
<name>A0ABU9BA46_9BURK</name>
<sequence length="317" mass="35625">MPIIDKKAPAPVNTDQMAHWKPLHRIENMGASVQITANELHGLPYSRLLYAEGDSWFDKFTPLPKSGTNLIEALRLPEFSVVVDASHIGETADKLVKGWQRRQTQAQFDLFGFDAILLSIGGNDLIDLFEEIYLKQAEAQAGQMLRPDDLQKVHALIRGQVITPFFDQVIANIKHFVGQRDRAKNAKTSKAPLILHGYDWMQPRPAKSIILAGTPFGSGPWLYETMSHAGLNDTQMTQAAQEVVDEFNRRLIQMVNELGPEANIWLLDQRGTLERAAPGSTGHSGDWADEIHLTQDGYRKLANRFWNPWLAKALNLI</sequence>
<comment type="caution">
    <text evidence="1">The sequence shown here is derived from an EMBL/GenBank/DDBJ whole genome shotgun (WGS) entry which is preliminary data.</text>
</comment>
<dbReference type="SUPFAM" id="SSF52266">
    <property type="entry name" value="SGNH hydrolase"/>
    <property type="match status" value="1"/>
</dbReference>
<protein>
    <submittedName>
        <fullName evidence="1">SGNH/GDSL hydrolase family protein</fullName>
    </submittedName>
</protein>
<keyword evidence="1" id="KW-0378">Hydrolase</keyword>
<evidence type="ECO:0000313" key="2">
    <source>
        <dbReference type="Proteomes" id="UP001368500"/>
    </source>
</evidence>
<dbReference type="RefSeq" id="WP_341373690.1">
    <property type="nucleotide sequence ID" value="NZ_JBBUTF010000006.1"/>
</dbReference>
<dbReference type="InterPro" id="IPR001087">
    <property type="entry name" value="GDSL"/>
</dbReference>
<dbReference type="Gene3D" id="3.40.50.1110">
    <property type="entry name" value="SGNH hydrolase"/>
    <property type="match status" value="1"/>
</dbReference>
<proteinExistence type="predicted"/>
<reference evidence="1 2" key="1">
    <citation type="submission" date="2024-04" db="EMBL/GenBank/DDBJ databases">
        <title>Novel species of the genus Ideonella isolated from streams.</title>
        <authorList>
            <person name="Lu H."/>
        </authorList>
    </citation>
    <scope>NUCLEOTIDE SEQUENCE [LARGE SCALE GENOMIC DNA]</scope>
    <source>
        <strain evidence="1 2">BYS139W</strain>
    </source>
</reference>
<dbReference type="GO" id="GO:0016787">
    <property type="term" value="F:hydrolase activity"/>
    <property type="evidence" value="ECO:0007669"/>
    <property type="project" value="UniProtKB-KW"/>
</dbReference>
<dbReference type="InterPro" id="IPR036514">
    <property type="entry name" value="SGNH_hydro_sf"/>
</dbReference>
<evidence type="ECO:0000313" key="1">
    <source>
        <dbReference type="EMBL" id="MEK8025905.1"/>
    </source>
</evidence>
<gene>
    <name evidence="1" type="ORF">AACH11_08020</name>
</gene>
<dbReference type="Proteomes" id="UP001368500">
    <property type="component" value="Unassembled WGS sequence"/>
</dbReference>
<organism evidence="1 2">
    <name type="scientific">Pseudaquabacterium rugosum</name>
    <dbReference type="NCBI Taxonomy" id="2984194"/>
    <lineage>
        <taxon>Bacteria</taxon>
        <taxon>Pseudomonadati</taxon>
        <taxon>Pseudomonadota</taxon>
        <taxon>Betaproteobacteria</taxon>
        <taxon>Burkholderiales</taxon>
        <taxon>Sphaerotilaceae</taxon>
        <taxon>Pseudaquabacterium</taxon>
    </lineage>
</organism>
<dbReference type="Pfam" id="PF00657">
    <property type="entry name" value="Lipase_GDSL"/>
    <property type="match status" value="1"/>
</dbReference>